<keyword evidence="3" id="KW-1185">Reference proteome</keyword>
<comment type="caution">
    <text evidence="2">The sequence shown here is derived from an EMBL/GenBank/DDBJ whole genome shotgun (WGS) entry which is preliminary data.</text>
</comment>
<proteinExistence type="predicted"/>
<dbReference type="EMBL" id="BONJ01000017">
    <property type="protein sequence ID" value="GIG14833.1"/>
    <property type="molecule type" value="Genomic_DNA"/>
</dbReference>
<dbReference type="Proteomes" id="UP000660339">
    <property type="component" value="Unassembled WGS sequence"/>
</dbReference>
<dbReference type="RefSeq" id="WP_239086292.1">
    <property type="nucleotide sequence ID" value="NZ_BAAATT010000007.1"/>
</dbReference>
<feature type="region of interest" description="Disordered" evidence="1">
    <location>
        <begin position="37"/>
        <end position="59"/>
    </location>
</feature>
<reference evidence="2" key="1">
    <citation type="submission" date="2021-01" db="EMBL/GenBank/DDBJ databases">
        <title>Whole genome shotgun sequence of Catellatospora methionotrophica NBRC 14553.</title>
        <authorList>
            <person name="Komaki H."/>
            <person name="Tamura T."/>
        </authorList>
    </citation>
    <scope>NUCLEOTIDE SEQUENCE</scope>
    <source>
        <strain evidence="2">NBRC 14553</strain>
    </source>
</reference>
<evidence type="ECO:0000313" key="2">
    <source>
        <dbReference type="EMBL" id="GIG14833.1"/>
    </source>
</evidence>
<protein>
    <submittedName>
        <fullName evidence="2">Uncharacterized protein</fullName>
    </submittedName>
</protein>
<gene>
    <name evidence="2" type="ORF">Cme02nite_31650</name>
</gene>
<sequence>MNRIATNAFLDVRKAAANRAVPSGDLLEWSTEIGPYPDALLSDDDPQTSAPGRETVELA</sequence>
<organism evidence="2 3">
    <name type="scientific">Catellatospora methionotrophica</name>
    <dbReference type="NCBI Taxonomy" id="121620"/>
    <lineage>
        <taxon>Bacteria</taxon>
        <taxon>Bacillati</taxon>
        <taxon>Actinomycetota</taxon>
        <taxon>Actinomycetes</taxon>
        <taxon>Micromonosporales</taxon>
        <taxon>Micromonosporaceae</taxon>
        <taxon>Catellatospora</taxon>
    </lineage>
</organism>
<evidence type="ECO:0000313" key="3">
    <source>
        <dbReference type="Proteomes" id="UP000660339"/>
    </source>
</evidence>
<accession>A0A8J3LAX7</accession>
<evidence type="ECO:0000256" key="1">
    <source>
        <dbReference type="SAM" id="MobiDB-lite"/>
    </source>
</evidence>
<dbReference type="AlphaFoldDB" id="A0A8J3LAX7"/>
<name>A0A8J3LAX7_9ACTN</name>